<reference evidence="2" key="1">
    <citation type="submission" date="2023-04" db="EMBL/GenBank/DDBJ databases">
        <authorList>
            <person name="Vijverberg K."/>
            <person name="Xiong W."/>
            <person name="Schranz E."/>
        </authorList>
    </citation>
    <scope>NUCLEOTIDE SEQUENCE</scope>
</reference>
<protein>
    <recommendedName>
        <fullName evidence="1">Interferon-related developmental regulator N-terminal domain-containing protein</fullName>
    </recommendedName>
</protein>
<feature type="domain" description="Interferon-related developmental regulator N-terminal" evidence="1">
    <location>
        <begin position="89"/>
        <end position="129"/>
    </location>
</feature>
<dbReference type="PANTHER" id="PTHR12354:SF1">
    <property type="entry name" value="INTERFERON-RELATED DEVELOPMENTAL REGULATOR 1"/>
    <property type="match status" value="1"/>
</dbReference>
<dbReference type="Gene3D" id="2.40.30.10">
    <property type="entry name" value="Translation factors"/>
    <property type="match status" value="1"/>
</dbReference>
<gene>
    <name evidence="2" type="ORF">LSALG_LOCUS32826</name>
</gene>
<sequence length="243" mass="26764">MICAHKCTVLEVKVIEGLGATMDVVLVNGVLHEGDETVVCGFQLINRYFADLQALLLKFLQDEISSNVKVVALKGIGSFIEFTPDASEVGLREKVVNQVRNLSTEAVGKGSAKKDLNSQRNTFRDILEFREDGYAPETSVKIGGESFTTTTWSQLSALLLLLCLMLMELFNENEFLHEVFDFTPKKEILSSTDRVSGIDKVSQLDSQQGKESVSEQTADDVLATPGIDCIGLVQWNGISHYIP</sequence>
<dbReference type="EMBL" id="OX465083">
    <property type="protein sequence ID" value="CAI9293818.1"/>
    <property type="molecule type" value="Genomic_DNA"/>
</dbReference>
<keyword evidence="3" id="KW-1185">Reference proteome</keyword>
<dbReference type="Pfam" id="PF05004">
    <property type="entry name" value="IFRD"/>
    <property type="match status" value="1"/>
</dbReference>
<proteinExistence type="predicted"/>
<dbReference type="InterPro" id="IPR007701">
    <property type="entry name" value="Interferon-rel_develop_reg_N"/>
</dbReference>
<dbReference type="InterPro" id="IPR039777">
    <property type="entry name" value="IFRD"/>
</dbReference>
<evidence type="ECO:0000259" key="1">
    <source>
        <dbReference type="Pfam" id="PF05004"/>
    </source>
</evidence>
<dbReference type="PANTHER" id="PTHR12354">
    <property type="entry name" value="INTERFERON-RELATED DEVELOPMENTAL REGULATOR"/>
    <property type="match status" value="1"/>
</dbReference>
<dbReference type="Proteomes" id="UP001177003">
    <property type="component" value="Chromosome 7"/>
</dbReference>
<organism evidence="2 3">
    <name type="scientific">Lactuca saligna</name>
    <name type="common">Willowleaf lettuce</name>
    <dbReference type="NCBI Taxonomy" id="75948"/>
    <lineage>
        <taxon>Eukaryota</taxon>
        <taxon>Viridiplantae</taxon>
        <taxon>Streptophyta</taxon>
        <taxon>Embryophyta</taxon>
        <taxon>Tracheophyta</taxon>
        <taxon>Spermatophyta</taxon>
        <taxon>Magnoliopsida</taxon>
        <taxon>eudicotyledons</taxon>
        <taxon>Gunneridae</taxon>
        <taxon>Pentapetalae</taxon>
        <taxon>asterids</taxon>
        <taxon>campanulids</taxon>
        <taxon>Asterales</taxon>
        <taxon>Asteraceae</taxon>
        <taxon>Cichorioideae</taxon>
        <taxon>Cichorieae</taxon>
        <taxon>Lactucinae</taxon>
        <taxon>Lactuca</taxon>
    </lineage>
</organism>
<dbReference type="AlphaFoldDB" id="A0AA36EEX8"/>
<dbReference type="InterPro" id="IPR009000">
    <property type="entry name" value="Transl_B-barrel_sf"/>
</dbReference>
<evidence type="ECO:0000313" key="2">
    <source>
        <dbReference type="EMBL" id="CAI9293818.1"/>
    </source>
</evidence>
<evidence type="ECO:0000313" key="3">
    <source>
        <dbReference type="Proteomes" id="UP001177003"/>
    </source>
</evidence>
<accession>A0AA36EEX8</accession>
<dbReference type="SUPFAM" id="SSF50447">
    <property type="entry name" value="Translation proteins"/>
    <property type="match status" value="1"/>
</dbReference>
<name>A0AA36EEX8_LACSI</name>